<proteinExistence type="predicted"/>
<accession>A0AAW1UVX3</accession>
<feature type="compositionally biased region" description="Basic and acidic residues" evidence="1">
    <location>
        <begin position="91"/>
        <end position="104"/>
    </location>
</feature>
<name>A0AAW1UVX3_9CUCU</name>
<feature type="compositionally biased region" description="Polar residues" evidence="1">
    <location>
        <begin position="61"/>
        <end position="90"/>
    </location>
</feature>
<reference evidence="2 3" key="1">
    <citation type="submission" date="2023-03" db="EMBL/GenBank/DDBJ databases">
        <title>Genome insight into feeding habits of ladybird beetles.</title>
        <authorList>
            <person name="Li H.-S."/>
            <person name="Huang Y.-H."/>
            <person name="Pang H."/>
        </authorList>
    </citation>
    <scope>NUCLEOTIDE SEQUENCE [LARGE SCALE GENOMIC DNA]</scope>
    <source>
        <strain evidence="2">SYSU_2023b</strain>
        <tissue evidence="2">Whole body</tissue>
    </source>
</reference>
<sequence length="118" mass="13527">MSPPRRNLSGAEYRKEANYKELRVKQCADNMQNWLRREGDPSVSAATSEVDIELEAVSGTLPDQTNQDFSQSDFTVQTSPSLSMCDQQPKQFEKRSQDTKDLNPRTRIRMNCNKLDLI</sequence>
<evidence type="ECO:0000313" key="2">
    <source>
        <dbReference type="EMBL" id="KAK9884976.1"/>
    </source>
</evidence>
<dbReference type="AlphaFoldDB" id="A0AAW1UVX3"/>
<protein>
    <submittedName>
        <fullName evidence="2">Uncharacterized protein</fullName>
    </submittedName>
</protein>
<dbReference type="EMBL" id="JARQZJ010000094">
    <property type="protein sequence ID" value="KAK9884976.1"/>
    <property type="molecule type" value="Genomic_DNA"/>
</dbReference>
<gene>
    <name evidence="2" type="ORF">WA026_009208</name>
</gene>
<evidence type="ECO:0000313" key="3">
    <source>
        <dbReference type="Proteomes" id="UP001431783"/>
    </source>
</evidence>
<dbReference type="Proteomes" id="UP001431783">
    <property type="component" value="Unassembled WGS sequence"/>
</dbReference>
<feature type="region of interest" description="Disordered" evidence="1">
    <location>
        <begin position="59"/>
        <end position="104"/>
    </location>
</feature>
<comment type="caution">
    <text evidence="2">The sequence shown here is derived from an EMBL/GenBank/DDBJ whole genome shotgun (WGS) entry which is preliminary data.</text>
</comment>
<keyword evidence="3" id="KW-1185">Reference proteome</keyword>
<evidence type="ECO:0000256" key="1">
    <source>
        <dbReference type="SAM" id="MobiDB-lite"/>
    </source>
</evidence>
<organism evidence="2 3">
    <name type="scientific">Henosepilachna vigintioctopunctata</name>
    <dbReference type="NCBI Taxonomy" id="420089"/>
    <lineage>
        <taxon>Eukaryota</taxon>
        <taxon>Metazoa</taxon>
        <taxon>Ecdysozoa</taxon>
        <taxon>Arthropoda</taxon>
        <taxon>Hexapoda</taxon>
        <taxon>Insecta</taxon>
        <taxon>Pterygota</taxon>
        <taxon>Neoptera</taxon>
        <taxon>Endopterygota</taxon>
        <taxon>Coleoptera</taxon>
        <taxon>Polyphaga</taxon>
        <taxon>Cucujiformia</taxon>
        <taxon>Coccinelloidea</taxon>
        <taxon>Coccinellidae</taxon>
        <taxon>Epilachninae</taxon>
        <taxon>Epilachnini</taxon>
        <taxon>Henosepilachna</taxon>
    </lineage>
</organism>